<name>A0ABD1VES6_9LAMI</name>
<evidence type="ECO:0000313" key="3">
    <source>
        <dbReference type="Proteomes" id="UP001604277"/>
    </source>
</evidence>
<evidence type="ECO:0000313" key="2">
    <source>
        <dbReference type="EMBL" id="KAL2535839.1"/>
    </source>
</evidence>
<proteinExistence type="predicted"/>
<sequence length="122" mass="13532">MAIGKNFIYLVVVLIYLKISVPSMNANYDADKGKEKAKSLNPSSCIIVPAAPVTDCGSPSLGVSLGQWFHLPVLHLMSRSLDGRIFAGLIMKEFGKNLCTREFSWGEFGKNYLPLWLYFGLD</sequence>
<comment type="caution">
    <text evidence="2">The sequence shown here is derived from an EMBL/GenBank/DDBJ whole genome shotgun (WGS) entry which is preliminary data.</text>
</comment>
<protein>
    <submittedName>
        <fullName evidence="2">Uncharacterized protein</fullName>
    </submittedName>
</protein>
<gene>
    <name evidence="2" type="ORF">Fot_17230</name>
</gene>
<dbReference type="AlphaFoldDB" id="A0ABD1VES6"/>
<evidence type="ECO:0000256" key="1">
    <source>
        <dbReference type="SAM" id="SignalP"/>
    </source>
</evidence>
<dbReference type="EMBL" id="JBFOLJ010000005">
    <property type="protein sequence ID" value="KAL2535839.1"/>
    <property type="molecule type" value="Genomic_DNA"/>
</dbReference>
<dbReference type="Proteomes" id="UP001604277">
    <property type="component" value="Unassembled WGS sequence"/>
</dbReference>
<feature type="signal peptide" evidence="1">
    <location>
        <begin position="1"/>
        <end position="26"/>
    </location>
</feature>
<accession>A0ABD1VES6</accession>
<reference evidence="3" key="1">
    <citation type="submission" date="2024-07" db="EMBL/GenBank/DDBJ databases">
        <title>Two chromosome-level genome assemblies of Korean endemic species Abeliophyllum distichum and Forsythia ovata (Oleaceae).</title>
        <authorList>
            <person name="Jang H."/>
        </authorList>
    </citation>
    <scope>NUCLEOTIDE SEQUENCE [LARGE SCALE GENOMIC DNA]</scope>
</reference>
<keyword evidence="3" id="KW-1185">Reference proteome</keyword>
<organism evidence="2 3">
    <name type="scientific">Forsythia ovata</name>
    <dbReference type="NCBI Taxonomy" id="205694"/>
    <lineage>
        <taxon>Eukaryota</taxon>
        <taxon>Viridiplantae</taxon>
        <taxon>Streptophyta</taxon>
        <taxon>Embryophyta</taxon>
        <taxon>Tracheophyta</taxon>
        <taxon>Spermatophyta</taxon>
        <taxon>Magnoliopsida</taxon>
        <taxon>eudicotyledons</taxon>
        <taxon>Gunneridae</taxon>
        <taxon>Pentapetalae</taxon>
        <taxon>asterids</taxon>
        <taxon>lamiids</taxon>
        <taxon>Lamiales</taxon>
        <taxon>Oleaceae</taxon>
        <taxon>Forsythieae</taxon>
        <taxon>Forsythia</taxon>
    </lineage>
</organism>
<keyword evidence="1" id="KW-0732">Signal</keyword>
<feature type="chain" id="PRO_5044759238" evidence="1">
    <location>
        <begin position="27"/>
        <end position="122"/>
    </location>
</feature>